<accession>X1M4N1</accession>
<dbReference type="InterPro" id="IPR011010">
    <property type="entry name" value="DNA_brk_join_enz"/>
</dbReference>
<sequence length="224" mass="26173">MFYALVFTSGARFGELFNLTWADIDFERGRMIIENREGSDFMPPFSVKDKEERFVQLPTETLDLLTQYQQEAPEGVPYILLTKERYERVLKRWHIYRKQGRSWRNRYMVNNVGRDFKAHAKRAGLQFNGSFTIHTFRKTCAQNWADYLPANVVKFYLGHSNINTTNKFYSIVDESHTAWTKKVMDKMLNGKTENHFDTGQTLAGKNDNTKPTEAESESLNDSLT</sequence>
<dbReference type="PROSITE" id="PS51898">
    <property type="entry name" value="TYR_RECOMBINASE"/>
    <property type="match status" value="1"/>
</dbReference>
<organism evidence="5">
    <name type="scientific">marine sediment metagenome</name>
    <dbReference type="NCBI Taxonomy" id="412755"/>
    <lineage>
        <taxon>unclassified sequences</taxon>
        <taxon>metagenomes</taxon>
        <taxon>ecological metagenomes</taxon>
    </lineage>
</organism>
<evidence type="ECO:0000256" key="3">
    <source>
        <dbReference type="SAM" id="MobiDB-lite"/>
    </source>
</evidence>
<gene>
    <name evidence="5" type="ORF">S06H3_18165</name>
</gene>
<feature type="domain" description="Tyr recombinase" evidence="4">
    <location>
        <begin position="1"/>
        <end position="182"/>
    </location>
</feature>
<feature type="non-terminal residue" evidence="5">
    <location>
        <position position="224"/>
    </location>
</feature>
<dbReference type="GO" id="GO:0006310">
    <property type="term" value="P:DNA recombination"/>
    <property type="evidence" value="ECO:0007669"/>
    <property type="project" value="UniProtKB-KW"/>
</dbReference>
<evidence type="ECO:0000313" key="5">
    <source>
        <dbReference type="EMBL" id="GAI13016.1"/>
    </source>
</evidence>
<dbReference type="PANTHER" id="PTHR30349">
    <property type="entry name" value="PHAGE INTEGRASE-RELATED"/>
    <property type="match status" value="1"/>
</dbReference>
<comment type="caution">
    <text evidence="5">The sequence shown here is derived from an EMBL/GenBank/DDBJ whole genome shotgun (WGS) entry which is preliminary data.</text>
</comment>
<dbReference type="InterPro" id="IPR050090">
    <property type="entry name" value="Tyrosine_recombinase_XerCD"/>
</dbReference>
<keyword evidence="2" id="KW-0233">DNA recombination</keyword>
<dbReference type="GO" id="GO:0015074">
    <property type="term" value="P:DNA integration"/>
    <property type="evidence" value="ECO:0007669"/>
    <property type="project" value="InterPro"/>
</dbReference>
<evidence type="ECO:0000256" key="2">
    <source>
        <dbReference type="ARBA" id="ARBA00023172"/>
    </source>
</evidence>
<keyword evidence="1" id="KW-0238">DNA-binding</keyword>
<dbReference type="Pfam" id="PF00589">
    <property type="entry name" value="Phage_integrase"/>
    <property type="match status" value="1"/>
</dbReference>
<evidence type="ECO:0000256" key="1">
    <source>
        <dbReference type="ARBA" id="ARBA00023125"/>
    </source>
</evidence>
<evidence type="ECO:0000259" key="4">
    <source>
        <dbReference type="PROSITE" id="PS51898"/>
    </source>
</evidence>
<dbReference type="AlphaFoldDB" id="X1M4N1"/>
<reference evidence="5" key="1">
    <citation type="journal article" date="2014" name="Front. Microbiol.">
        <title>High frequency of phylogenetically diverse reductive dehalogenase-homologous genes in deep subseafloor sedimentary metagenomes.</title>
        <authorList>
            <person name="Kawai M."/>
            <person name="Futagami T."/>
            <person name="Toyoda A."/>
            <person name="Takaki Y."/>
            <person name="Nishi S."/>
            <person name="Hori S."/>
            <person name="Arai W."/>
            <person name="Tsubouchi T."/>
            <person name="Morono Y."/>
            <person name="Uchiyama I."/>
            <person name="Ito T."/>
            <person name="Fujiyama A."/>
            <person name="Inagaki F."/>
            <person name="Takami H."/>
        </authorList>
    </citation>
    <scope>NUCLEOTIDE SEQUENCE</scope>
    <source>
        <strain evidence="5">Expedition CK06-06</strain>
    </source>
</reference>
<protein>
    <recommendedName>
        <fullName evidence="4">Tyr recombinase domain-containing protein</fullName>
    </recommendedName>
</protein>
<feature type="region of interest" description="Disordered" evidence="3">
    <location>
        <begin position="194"/>
        <end position="224"/>
    </location>
</feature>
<name>X1M4N1_9ZZZZ</name>
<dbReference type="SUPFAM" id="SSF56349">
    <property type="entry name" value="DNA breaking-rejoining enzymes"/>
    <property type="match status" value="1"/>
</dbReference>
<proteinExistence type="predicted"/>
<dbReference type="CDD" id="cd00397">
    <property type="entry name" value="DNA_BRE_C"/>
    <property type="match status" value="1"/>
</dbReference>
<dbReference type="GO" id="GO:0003677">
    <property type="term" value="F:DNA binding"/>
    <property type="evidence" value="ECO:0007669"/>
    <property type="project" value="UniProtKB-KW"/>
</dbReference>
<dbReference type="InterPro" id="IPR013762">
    <property type="entry name" value="Integrase-like_cat_sf"/>
</dbReference>
<dbReference type="PANTHER" id="PTHR30349:SF41">
    <property type="entry name" value="INTEGRASE_RECOMBINASE PROTEIN MJ0367-RELATED"/>
    <property type="match status" value="1"/>
</dbReference>
<dbReference type="InterPro" id="IPR002104">
    <property type="entry name" value="Integrase_catalytic"/>
</dbReference>
<dbReference type="EMBL" id="BARV01009161">
    <property type="protein sequence ID" value="GAI13016.1"/>
    <property type="molecule type" value="Genomic_DNA"/>
</dbReference>
<dbReference type="Gene3D" id="1.10.443.10">
    <property type="entry name" value="Intergrase catalytic core"/>
    <property type="match status" value="1"/>
</dbReference>